<name>A0A9D4ZQD2_ADICA</name>
<evidence type="ECO:0000313" key="2">
    <source>
        <dbReference type="EMBL" id="KAI5084054.1"/>
    </source>
</evidence>
<proteinExistence type="predicted"/>
<dbReference type="InterPro" id="IPR013320">
    <property type="entry name" value="ConA-like_dom_sf"/>
</dbReference>
<protein>
    <recommendedName>
        <fullName evidence="4">B30.2/SPRY domain-containing protein</fullName>
    </recommendedName>
</protein>
<dbReference type="EMBL" id="JABFUD020000001">
    <property type="protein sequence ID" value="KAI5084054.1"/>
    <property type="molecule type" value="Genomic_DNA"/>
</dbReference>
<dbReference type="Gene3D" id="2.60.120.920">
    <property type="match status" value="1"/>
</dbReference>
<sequence length="466" mass="51519">MDPSLVVAVVLKLMASVYNLSLLISSNNSLRRELDRFHRQLQDKLDYLEKTLARFACCPDFTPKSLETLKDQMKEFHLTAKKLRQKKCCLKEEPVRSLRDEVMATFQMGMDSAVLEVVLELCKRTTSCLVTQKHVVDAILDHVHDWECPKLHDALSSFGKSTKTLPEHLKDVLHSNKAISTPFASIPEEGQQQEAESGGQSRENKVHVVEKVRGKLELIIRRSNLNGSISNAVEKKQGKEGNIVSSNPNRSMSFEIDQESEESGRLELFTRVGDGKIEVTFKGGKSTKTEIGTMVGIKSMKVSKELNYFYYEVEVVNMVELSGRGSSETSSSYIAGVAVGLAKDDKIKKDRMVGWYRNSLGYHSRDGVVYCNGSPAPEVISVGRLANGDKLGIGLLALPGKRPVIFFVKDGHLAGHTGKLCDKEYFSSDLLYPVVTVSSRSARLCVDFCGPFHLPSGADLAAALGL</sequence>
<dbReference type="Proteomes" id="UP000886520">
    <property type="component" value="Chromosome 1"/>
</dbReference>
<dbReference type="InterPro" id="IPR044736">
    <property type="entry name" value="Gid1/RanBPM/SPLA_SPRY"/>
</dbReference>
<comment type="caution">
    <text evidence="2">The sequence shown here is derived from an EMBL/GenBank/DDBJ whole genome shotgun (WGS) entry which is preliminary data.</text>
</comment>
<organism evidence="2 3">
    <name type="scientific">Adiantum capillus-veneris</name>
    <name type="common">Maidenhair fern</name>
    <dbReference type="NCBI Taxonomy" id="13818"/>
    <lineage>
        <taxon>Eukaryota</taxon>
        <taxon>Viridiplantae</taxon>
        <taxon>Streptophyta</taxon>
        <taxon>Embryophyta</taxon>
        <taxon>Tracheophyta</taxon>
        <taxon>Polypodiopsida</taxon>
        <taxon>Polypodiidae</taxon>
        <taxon>Polypodiales</taxon>
        <taxon>Pteridineae</taxon>
        <taxon>Pteridaceae</taxon>
        <taxon>Vittarioideae</taxon>
        <taxon>Adiantum</taxon>
    </lineage>
</organism>
<evidence type="ECO:0008006" key="4">
    <source>
        <dbReference type="Google" id="ProtNLM"/>
    </source>
</evidence>
<feature type="region of interest" description="Disordered" evidence="1">
    <location>
        <begin position="187"/>
        <end position="206"/>
    </location>
</feature>
<dbReference type="AlphaFoldDB" id="A0A9D4ZQD2"/>
<dbReference type="CDD" id="cd12885">
    <property type="entry name" value="SPRY_RanBP_like"/>
    <property type="match status" value="1"/>
</dbReference>
<reference evidence="2" key="1">
    <citation type="submission" date="2021-01" db="EMBL/GenBank/DDBJ databases">
        <title>Adiantum capillus-veneris genome.</title>
        <authorList>
            <person name="Fang Y."/>
            <person name="Liao Q."/>
        </authorList>
    </citation>
    <scope>NUCLEOTIDE SEQUENCE</scope>
    <source>
        <strain evidence="2">H3</strain>
        <tissue evidence="2">Leaf</tissue>
    </source>
</reference>
<dbReference type="SUPFAM" id="SSF49899">
    <property type="entry name" value="Concanavalin A-like lectins/glucanases"/>
    <property type="match status" value="1"/>
</dbReference>
<evidence type="ECO:0000256" key="1">
    <source>
        <dbReference type="SAM" id="MobiDB-lite"/>
    </source>
</evidence>
<dbReference type="InterPro" id="IPR043136">
    <property type="entry name" value="B30.2/SPRY_sf"/>
</dbReference>
<accession>A0A9D4ZQD2</accession>
<feature type="compositionally biased region" description="Low complexity" evidence="1">
    <location>
        <begin position="188"/>
        <end position="201"/>
    </location>
</feature>
<evidence type="ECO:0000313" key="3">
    <source>
        <dbReference type="Proteomes" id="UP000886520"/>
    </source>
</evidence>
<dbReference type="OrthoDB" id="258495at2759"/>
<gene>
    <name evidence="2" type="ORF">GOP47_0000223</name>
</gene>
<keyword evidence="3" id="KW-1185">Reference proteome</keyword>